<dbReference type="CDD" id="cd02137">
    <property type="entry name" value="MhqN-like"/>
    <property type="match status" value="1"/>
</dbReference>
<comment type="caution">
    <text evidence="5">The sequence shown here is derived from an EMBL/GenBank/DDBJ whole genome shotgun (WGS) entry which is preliminary data.</text>
</comment>
<sequence length="222" mass="25193">MASSQSEMESPDALEAVVRDRRSVHDYSDEDVSEETLREVFDLVRFTPSGYNLQPWEFLVLTTDENRETLQKCAGGQEHVTDAPVAIVVLGNTDPAAHADRVFDDWLDKGYLPDEETRDGLVENIEGWRDRSEAQNRVWTTRSTSLAAMTLMHAARSKGLSTCPMEGFDDEAVRDEFDISEGFEPVMLVTMGYPAEDAVDRENERKFRRPVDEIVHLDEFDA</sequence>
<dbReference type="InterPro" id="IPR000415">
    <property type="entry name" value="Nitroreductase-like"/>
</dbReference>
<comment type="similarity">
    <text evidence="1">Belongs to the nitroreductase family.</text>
</comment>
<dbReference type="PANTHER" id="PTHR43673">
    <property type="entry name" value="NAD(P)H NITROREDUCTASE YDGI-RELATED"/>
    <property type="match status" value="1"/>
</dbReference>
<dbReference type="RefSeq" id="WP_247415807.1">
    <property type="nucleotide sequence ID" value="NZ_JALLGW010000001.1"/>
</dbReference>
<keyword evidence="2" id="KW-0560">Oxidoreductase</keyword>
<protein>
    <submittedName>
        <fullName evidence="5">Nitroreductase family protein</fullName>
    </submittedName>
</protein>
<accession>A0ABD5RPA6</accession>
<dbReference type="EMBL" id="JBHSQH010000001">
    <property type="protein sequence ID" value="MFC5972462.1"/>
    <property type="molecule type" value="Genomic_DNA"/>
</dbReference>
<evidence type="ECO:0000256" key="1">
    <source>
        <dbReference type="ARBA" id="ARBA00007118"/>
    </source>
</evidence>
<reference evidence="5 6" key="1">
    <citation type="journal article" date="2019" name="Int. J. Syst. Evol. Microbiol.">
        <title>The Global Catalogue of Microorganisms (GCM) 10K type strain sequencing project: providing services to taxonomists for standard genome sequencing and annotation.</title>
        <authorList>
            <consortium name="The Broad Institute Genomics Platform"/>
            <consortium name="The Broad Institute Genome Sequencing Center for Infectious Disease"/>
            <person name="Wu L."/>
            <person name="Ma J."/>
        </authorList>
    </citation>
    <scope>NUCLEOTIDE SEQUENCE [LARGE SCALE GENOMIC DNA]</scope>
    <source>
        <strain evidence="5 6">CGMCC 1.12543</strain>
    </source>
</reference>
<dbReference type="Pfam" id="PF00881">
    <property type="entry name" value="Nitroreductase"/>
    <property type="match status" value="1"/>
</dbReference>
<evidence type="ECO:0000259" key="4">
    <source>
        <dbReference type="Pfam" id="PF00881"/>
    </source>
</evidence>
<keyword evidence="6" id="KW-1185">Reference proteome</keyword>
<proteinExistence type="inferred from homology"/>
<dbReference type="Proteomes" id="UP001596099">
    <property type="component" value="Unassembled WGS sequence"/>
</dbReference>
<dbReference type="PANTHER" id="PTHR43673:SF10">
    <property type="entry name" value="NADH DEHYDROGENASE_NAD(P)H NITROREDUCTASE XCC3605-RELATED"/>
    <property type="match status" value="1"/>
</dbReference>
<evidence type="ECO:0000256" key="2">
    <source>
        <dbReference type="ARBA" id="ARBA00023002"/>
    </source>
</evidence>
<feature type="compositionally biased region" description="Basic and acidic residues" evidence="3">
    <location>
        <begin position="17"/>
        <end position="27"/>
    </location>
</feature>
<dbReference type="Gene3D" id="3.40.109.10">
    <property type="entry name" value="NADH Oxidase"/>
    <property type="match status" value="1"/>
</dbReference>
<evidence type="ECO:0000256" key="3">
    <source>
        <dbReference type="SAM" id="MobiDB-lite"/>
    </source>
</evidence>
<evidence type="ECO:0000313" key="6">
    <source>
        <dbReference type="Proteomes" id="UP001596099"/>
    </source>
</evidence>
<dbReference type="AlphaFoldDB" id="A0ABD5RPA6"/>
<feature type="region of interest" description="Disordered" evidence="3">
    <location>
        <begin position="1"/>
        <end position="30"/>
    </location>
</feature>
<dbReference type="InterPro" id="IPR029479">
    <property type="entry name" value="Nitroreductase"/>
</dbReference>
<name>A0ABD5RPA6_9EURY</name>
<feature type="domain" description="Nitroreductase" evidence="4">
    <location>
        <begin position="18"/>
        <end position="193"/>
    </location>
</feature>
<gene>
    <name evidence="5" type="ORF">ACFPYI_14065</name>
</gene>
<dbReference type="SUPFAM" id="SSF55469">
    <property type="entry name" value="FMN-dependent nitroreductase-like"/>
    <property type="match status" value="1"/>
</dbReference>
<organism evidence="5 6">
    <name type="scientific">Halomarina salina</name>
    <dbReference type="NCBI Taxonomy" id="1872699"/>
    <lineage>
        <taxon>Archaea</taxon>
        <taxon>Methanobacteriati</taxon>
        <taxon>Methanobacteriota</taxon>
        <taxon>Stenosarchaea group</taxon>
        <taxon>Halobacteria</taxon>
        <taxon>Halobacteriales</taxon>
        <taxon>Natronomonadaceae</taxon>
        <taxon>Halomarina</taxon>
    </lineage>
</organism>
<dbReference type="GO" id="GO:0016491">
    <property type="term" value="F:oxidoreductase activity"/>
    <property type="evidence" value="ECO:0007669"/>
    <property type="project" value="UniProtKB-KW"/>
</dbReference>
<evidence type="ECO:0000313" key="5">
    <source>
        <dbReference type="EMBL" id="MFC5972462.1"/>
    </source>
</evidence>